<evidence type="ECO:0000256" key="1">
    <source>
        <dbReference type="SAM" id="MobiDB-lite"/>
    </source>
</evidence>
<feature type="non-terminal residue" evidence="2">
    <location>
        <position position="1"/>
    </location>
</feature>
<evidence type="ECO:0000313" key="3">
    <source>
        <dbReference type="Proteomes" id="UP000649617"/>
    </source>
</evidence>
<gene>
    <name evidence="2" type="primary">CPX1</name>
    <name evidence="2" type="ORF">SPIL2461_LOCUS9639</name>
</gene>
<feature type="region of interest" description="Disordered" evidence="1">
    <location>
        <begin position="1"/>
        <end position="53"/>
    </location>
</feature>
<protein>
    <submittedName>
        <fullName evidence="2">CPX1 protein</fullName>
    </submittedName>
</protein>
<feature type="non-terminal residue" evidence="2">
    <location>
        <position position="138"/>
    </location>
</feature>
<proteinExistence type="predicted"/>
<evidence type="ECO:0000313" key="2">
    <source>
        <dbReference type="EMBL" id="CAE7392602.1"/>
    </source>
</evidence>
<dbReference type="OrthoDB" id="10685323at2759"/>
<feature type="compositionally biased region" description="Basic and acidic residues" evidence="1">
    <location>
        <begin position="1"/>
        <end position="13"/>
    </location>
</feature>
<comment type="caution">
    <text evidence="2">The sequence shown here is derived from an EMBL/GenBank/DDBJ whole genome shotgun (WGS) entry which is preliminary data.</text>
</comment>
<feature type="compositionally biased region" description="Low complexity" evidence="1">
    <location>
        <begin position="15"/>
        <end position="28"/>
    </location>
</feature>
<dbReference type="Proteomes" id="UP000649617">
    <property type="component" value="Unassembled WGS sequence"/>
</dbReference>
<sequence>VCKRMHEAEEQKKLSSVVPMSSSASEAPARPEPKDPAPQPKPRAEEPDDDMQQQIKAAMAAQDIRRLRKLLSEILLKGYPPKKYNALVLKALEWIEAHKPDVESALRKAMNRKISAEVVECAMDARFCGVDENLLQQA</sequence>
<keyword evidence="3" id="KW-1185">Reference proteome</keyword>
<reference evidence="2" key="1">
    <citation type="submission" date="2021-02" db="EMBL/GenBank/DDBJ databases">
        <authorList>
            <person name="Dougan E. K."/>
            <person name="Rhodes N."/>
            <person name="Thang M."/>
            <person name="Chan C."/>
        </authorList>
    </citation>
    <scope>NUCLEOTIDE SEQUENCE</scope>
</reference>
<name>A0A812QL05_SYMPI</name>
<accession>A0A812QL05</accession>
<organism evidence="2 3">
    <name type="scientific">Symbiodinium pilosum</name>
    <name type="common">Dinoflagellate</name>
    <dbReference type="NCBI Taxonomy" id="2952"/>
    <lineage>
        <taxon>Eukaryota</taxon>
        <taxon>Sar</taxon>
        <taxon>Alveolata</taxon>
        <taxon>Dinophyceae</taxon>
        <taxon>Suessiales</taxon>
        <taxon>Symbiodiniaceae</taxon>
        <taxon>Symbiodinium</taxon>
    </lineage>
</organism>
<dbReference type="AlphaFoldDB" id="A0A812QL05"/>
<dbReference type="EMBL" id="CAJNIZ010017014">
    <property type="protein sequence ID" value="CAE7392602.1"/>
    <property type="molecule type" value="Genomic_DNA"/>
</dbReference>